<dbReference type="OrthoDB" id="189743at2"/>
<reference evidence="2 3" key="1">
    <citation type="submission" date="2018-08" db="EMBL/GenBank/DDBJ databases">
        <title>Sequencing the genomes of 1000 actinobacteria strains.</title>
        <authorList>
            <person name="Klenk H.-P."/>
        </authorList>
    </citation>
    <scope>NUCLEOTIDE SEQUENCE [LARGE SCALE GENOMIC DNA]</scope>
    <source>
        <strain evidence="2 3">DSM 44099</strain>
    </source>
</reference>
<evidence type="ECO:0000313" key="2">
    <source>
        <dbReference type="EMBL" id="REF99202.1"/>
    </source>
</evidence>
<dbReference type="InterPro" id="IPR013216">
    <property type="entry name" value="Methyltransf_11"/>
</dbReference>
<feature type="domain" description="Methyltransferase type 11" evidence="1">
    <location>
        <begin position="44"/>
        <end position="140"/>
    </location>
</feature>
<evidence type="ECO:0000313" key="3">
    <source>
        <dbReference type="Proteomes" id="UP000256913"/>
    </source>
</evidence>
<dbReference type="RefSeq" id="WP_116070398.1">
    <property type="nucleotide sequence ID" value="NZ_BONB01000002.1"/>
</dbReference>
<protein>
    <submittedName>
        <fullName evidence="2">Methyltransferase family protein</fullName>
    </submittedName>
</protein>
<organism evidence="2 3">
    <name type="scientific">Asanoa ferruginea</name>
    <dbReference type="NCBI Taxonomy" id="53367"/>
    <lineage>
        <taxon>Bacteria</taxon>
        <taxon>Bacillati</taxon>
        <taxon>Actinomycetota</taxon>
        <taxon>Actinomycetes</taxon>
        <taxon>Micromonosporales</taxon>
        <taxon>Micromonosporaceae</taxon>
        <taxon>Asanoa</taxon>
    </lineage>
</organism>
<keyword evidence="2" id="KW-0808">Transferase</keyword>
<dbReference type="Pfam" id="PF08241">
    <property type="entry name" value="Methyltransf_11"/>
    <property type="match status" value="1"/>
</dbReference>
<dbReference type="GO" id="GO:0008757">
    <property type="term" value="F:S-adenosylmethionine-dependent methyltransferase activity"/>
    <property type="evidence" value="ECO:0007669"/>
    <property type="project" value="InterPro"/>
</dbReference>
<dbReference type="CDD" id="cd02440">
    <property type="entry name" value="AdoMet_MTases"/>
    <property type="match status" value="1"/>
</dbReference>
<evidence type="ECO:0000259" key="1">
    <source>
        <dbReference type="Pfam" id="PF08241"/>
    </source>
</evidence>
<proteinExistence type="predicted"/>
<dbReference type="SUPFAM" id="SSF53335">
    <property type="entry name" value="S-adenosyl-L-methionine-dependent methyltransferases"/>
    <property type="match status" value="1"/>
</dbReference>
<dbReference type="AlphaFoldDB" id="A0A3D9ZRV4"/>
<dbReference type="Gene3D" id="3.40.50.150">
    <property type="entry name" value="Vaccinia Virus protein VP39"/>
    <property type="match status" value="1"/>
</dbReference>
<dbReference type="InterPro" id="IPR029063">
    <property type="entry name" value="SAM-dependent_MTases_sf"/>
</dbReference>
<dbReference type="GO" id="GO:0032259">
    <property type="term" value="P:methylation"/>
    <property type="evidence" value="ECO:0007669"/>
    <property type="project" value="UniProtKB-KW"/>
</dbReference>
<sequence>MEENWDTIADWYASQLSTGSPMHGFARDVLLAALPQDMSGARVVDLGCGEGIVTRAVAARGATVTGVDPTKRLVEHARSIERATPCGVTYAVDDGTVLTTLEDSSADWVTAGLSLNNIPDLEAAVRSVRRVLAPGGQLVFTIPHPCFEAPHASWVDTDDGMSRRLIGDYLIEGFWRSDNPSGVRRGGNQHRTVSRYLMALINHRFVIELVAEPQPDRRLIDQQPHRAGLPPFLVVRSRRV</sequence>
<keyword evidence="2" id="KW-0489">Methyltransferase</keyword>
<accession>A0A3D9ZRV4</accession>
<gene>
    <name evidence="2" type="ORF">DFJ67_5229</name>
</gene>
<keyword evidence="3" id="KW-1185">Reference proteome</keyword>
<dbReference type="PANTHER" id="PTHR43861">
    <property type="entry name" value="TRANS-ACONITATE 2-METHYLTRANSFERASE-RELATED"/>
    <property type="match status" value="1"/>
</dbReference>
<name>A0A3D9ZRV4_9ACTN</name>
<dbReference type="EMBL" id="QUMQ01000001">
    <property type="protein sequence ID" value="REF99202.1"/>
    <property type="molecule type" value="Genomic_DNA"/>
</dbReference>
<dbReference type="Proteomes" id="UP000256913">
    <property type="component" value="Unassembled WGS sequence"/>
</dbReference>
<comment type="caution">
    <text evidence="2">The sequence shown here is derived from an EMBL/GenBank/DDBJ whole genome shotgun (WGS) entry which is preliminary data.</text>
</comment>